<sequence>MSRPLPPERSIPQRLLTLIFFLLMIVSCFWVVQPFILGFAWAGMVVIATWGMMLRVQRLLWNRRTLAVIVMTFIILLVFIIPIALLISSVLDNAQPVLHWLSAGHLVMPELTWLDRLPLVGHKASRYYHQMVAGGGAQLLATVQPYIGRTTGFFVAQAGHFGRLIVHLALMLLFSALLYWRGERVAMGIRHFAFWLAGSRGDAVVILANQAIKAVALGIVVTALLQGVVAGVGLALAGIPYATILTVLIILCCLIQIGPLLVLIPAIIWLYYSGDTTWGTVLVIWSVVVASMDSVIRPMLIRLGADLPMLIILTGVIGGLIAFGMLGLFIGPVVLAVSYRLVHVWMHEAPCPDAPPEEVLEELFEDTRHIAEKQRQIREPKES</sequence>
<dbReference type="InterPro" id="IPR002549">
    <property type="entry name" value="AI-2E-like"/>
</dbReference>
<dbReference type="Pfam" id="PF01594">
    <property type="entry name" value="AI-2E_transport"/>
    <property type="match status" value="1"/>
</dbReference>
<feature type="transmembrane region" description="Helical" evidence="8">
    <location>
        <begin position="160"/>
        <end position="180"/>
    </location>
</feature>
<evidence type="ECO:0000256" key="6">
    <source>
        <dbReference type="ARBA" id="ARBA00022989"/>
    </source>
</evidence>
<feature type="transmembrane region" description="Helical" evidence="8">
    <location>
        <begin position="66"/>
        <end position="91"/>
    </location>
</feature>
<comment type="subcellular location">
    <subcellularLocation>
        <location evidence="1">Cell membrane</location>
        <topology evidence="1">Multi-pass membrane protein</topology>
    </subcellularLocation>
</comment>
<dbReference type="EMBL" id="FOGC01000003">
    <property type="protein sequence ID" value="SEQ48800.1"/>
    <property type="molecule type" value="Genomic_DNA"/>
</dbReference>
<keyword evidence="10" id="KW-1185">Reference proteome</keyword>
<evidence type="ECO:0000256" key="2">
    <source>
        <dbReference type="ARBA" id="ARBA00009773"/>
    </source>
</evidence>
<dbReference type="GO" id="GO:0005886">
    <property type="term" value="C:plasma membrane"/>
    <property type="evidence" value="ECO:0007669"/>
    <property type="project" value="UniProtKB-SubCell"/>
</dbReference>
<keyword evidence="3" id="KW-0813">Transport</keyword>
<evidence type="ECO:0000256" key="8">
    <source>
        <dbReference type="SAM" id="Phobius"/>
    </source>
</evidence>
<dbReference type="NCBIfam" id="NF008216">
    <property type="entry name" value="PRK10983.1"/>
    <property type="match status" value="1"/>
</dbReference>
<dbReference type="Proteomes" id="UP000242515">
    <property type="component" value="Unassembled WGS sequence"/>
</dbReference>
<feature type="transmembrane region" description="Helical" evidence="8">
    <location>
        <begin position="214"/>
        <end position="237"/>
    </location>
</feature>
<evidence type="ECO:0000256" key="3">
    <source>
        <dbReference type="ARBA" id="ARBA00022448"/>
    </source>
</evidence>
<feature type="transmembrane region" description="Helical" evidence="8">
    <location>
        <begin position="278"/>
        <end position="296"/>
    </location>
</feature>
<keyword evidence="6 8" id="KW-1133">Transmembrane helix</keyword>
<proteinExistence type="inferred from homology"/>
<evidence type="ECO:0000313" key="9">
    <source>
        <dbReference type="EMBL" id="SEQ48800.1"/>
    </source>
</evidence>
<dbReference type="STRING" id="988801.SAMN05216522_103189"/>
<keyword evidence="7 8" id="KW-0472">Membrane</keyword>
<comment type="similarity">
    <text evidence="2">Belongs to the autoinducer-2 exporter (AI-2E) (TC 2.A.86) family.</text>
</comment>
<dbReference type="PANTHER" id="PTHR21716">
    <property type="entry name" value="TRANSMEMBRANE PROTEIN"/>
    <property type="match status" value="1"/>
</dbReference>
<evidence type="ECO:0000256" key="5">
    <source>
        <dbReference type="ARBA" id="ARBA00022692"/>
    </source>
</evidence>
<gene>
    <name evidence="9" type="ORF">SAMN05216522_103189</name>
</gene>
<reference evidence="10" key="1">
    <citation type="submission" date="2016-10" db="EMBL/GenBank/DDBJ databases">
        <authorList>
            <person name="Varghese N."/>
            <person name="Submissions S."/>
        </authorList>
    </citation>
    <scope>NUCLEOTIDE SEQUENCE [LARGE SCALE GENOMIC DNA]</scope>
    <source>
        <strain evidence="10">8N4</strain>
    </source>
</reference>
<feature type="transmembrane region" description="Helical" evidence="8">
    <location>
        <begin position="308"/>
        <end position="337"/>
    </location>
</feature>
<dbReference type="RefSeq" id="WP_092673941.1">
    <property type="nucleotide sequence ID" value="NZ_FOGC01000003.1"/>
</dbReference>
<feature type="transmembrane region" description="Helical" evidence="8">
    <location>
        <begin position="244"/>
        <end position="272"/>
    </location>
</feature>
<name>A0A1H9GFA3_9GAMM</name>
<evidence type="ECO:0000256" key="7">
    <source>
        <dbReference type="ARBA" id="ARBA00023136"/>
    </source>
</evidence>
<organism evidence="9 10">
    <name type="scientific">Rosenbergiella nectarea</name>
    <dbReference type="NCBI Taxonomy" id="988801"/>
    <lineage>
        <taxon>Bacteria</taxon>
        <taxon>Pseudomonadati</taxon>
        <taxon>Pseudomonadota</taxon>
        <taxon>Gammaproteobacteria</taxon>
        <taxon>Enterobacterales</taxon>
        <taxon>Erwiniaceae</taxon>
        <taxon>Rosenbergiella</taxon>
    </lineage>
</organism>
<evidence type="ECO:0000256" key="4">
    <source>
        <dbReference type="ARBA" id="ARBA00022475"/>
    </source>
</evidence>
<accession>A0A1H9GFA3</accession>
<protein>
    <submittedName>
        <fullName evidence="9">Predicted PurR-regulated permease PerM</fullName>
    </submittedName>
</protein>
<keyword evidence="4" id="KW-1003">Cell membrane</keyword>
<evidence type="ECO:0000256" key="1">
    <source>
        <dbReference type="ARBA" id="ARBA00004651"/>
    </source>
</evidence>
<keyword evidence="5 8" id="KW-0812">Transmembrane</keyword>
<feature type="transmembrane region" description="Helical" evidence="8">
    <location>
        <begin position="15"/>
        <end position="32"/>
    </location>
</feature>
<evidence type="ECO:0000313" key="10">
    <source>
        <dbReference type="Proteomes" id="UP000242515"/>
    </source>
</evidence>
<dbReference type="AlphaFoldDB" id="A0A1H9GFA3"/>
<dbReference type="PROSITE" id="PS51257">
    <property type="entry name" value="PROKAR_LIPOPROTEIN"/>
    <property type="match status" value="1"/>
</dbReference>
<dbReference type="PANTHER" id="PTHR21716:SF67">
    <property type="entry name" value="TRANSPORT PROTEIN YDIK-RELATED"/>
    <property type="match status" value="1"/>
</dbReference>
<dbReference type="OrthoDB" id="5298283at2"/>